<accession>A0A840I5E1</accession>
<organism evidence="3 4">
    <name type="scientific">Parvularcula dongshanensis</name>
    <dbReference type="NCBI Taxonomy" id="1173995"/>
    <lineage>
        <taxon>Bacteria</taxon>
        <taxon>Pseudomonadati</taxon>
        <taxon>Pseudomonadota</taxon>
        <taxon>Alphaproteobacteria</taxon>
        <taxon>Parvularculales</taxon>
        <taxon>Parvularculaceae</taxon>
        <taxon>Parvularcula</taxon>
    </lineage>
</organism>
<dbReference type="Pfam" id="PF13561">
    <property type="entry name" value="adh_short_C2"/>
    <property type="match status" value="1"/>
</dbReference>
<dbReference type="RefSeq" id="WP_183818007.1">
    <property type="nucleotide sequence ID" value="NZ_JACHOB010000004.1"/>
</dbReference>
<dbReference type="InterPro" id="IPR002347">
    <property type="entry name" value="SDR_fam"/>
</dbReference>
<dbReference type="PANTHER" id="PTHR24321">
    <property type="entry name" value="DEHYDROGENASES, SHORT CHAIN"/>
    <property type="match status" value="1"/>
</dbReference>
<dbReference type="Proteomes" id="UP000563524">
    <property type="component" value="Unassembled WGS sequence"/>
</dbReference>
<evidence type="ECO:0000313" key="3">
    <source>
        <dbReference type="EMBL" id="MBB4659414.1"/>
    </source>
</evidence>
<name>A0A840I5E1_9PROT</name>
<comment type="caution">
    <text evidence="3">The sequence shown here is derived from an EMBL/GenBank/DDBJ whole genome shotgun (WGS) entry which is preliminary data.</text>
</comment>
<reference evidence="3 4" key="1">
    <citation type="submission" date="2020-08" db="EMBL/GenBank/DDBJ databases">
        <title>Genomic Encyclopedia of Type Strains, Phase IV (KMG-IV): sequencing the most valuable type-strain genomes for metagenomic binning, comparative biology and taxonomic classification.</title>
        <authorList>
            <person name="Goeker M."/>
        </authorList>
    </citation>
    <scope>NUCLEOTIDE SEQUENCE [LARGE SCALE GENOMIC DNA]</scope>
    <source>
        <strain evidence="3 4">DSM 102850</strain>
    </source>
</reference>
<dbReference type="PANTHER" id="PTHR24321:SF8">
    <property type="entry name" value="ESTRADIOL 17-BETA-DEHYDROGENASE 8-RELATED"/>
    <property type="match status" value="1"/>
</dbReference>
<comment type="similarity">
    <text evidence="1">Belongs to the short-chain dehydrogenases/reductases (SDR) family.</text>
</comment>
<dbReference type="GO" id="GO:0016491">
    <property type="term" value="F:oxidoreductase activity"/>
    <property type="evidence" value="ECO:0007669"/>
    <property type="project" value="UniProtKB-KW"/>
</dbReference>
<dbReference type="SUPFAM" id="SSF51735">
    <property type="entry name" value="NAD(P)-binding Rossmann-fold domains"/>
    <property type="match status" value="1"/>
</dbReference>
<keyword evidence="2" id="KW-0560">Oxidoreductase</keyword>
<dbReference type="InterPro" id="IPR036291">
    <property type="entry name" value="NAD(P)-bd_dom_sf"/>
</dbReference>
<dbReference type="Gene3D" id="3.40.50.720">
    <property type="entry name" value="NAD(P)-binding Rossmann-like Domain"/>
    <property type="match status" value="1"/>
</dbReference>
<dbReference type="PRINTS" id="PR00081">
    <property type="entry name" value="GDHRDH"/>
</dbReference>
<keyword evidence="4" id="KW-1185">Reference proteome</keyword>
<evidence type="ECO:0000313" key="4">
    <source>
        <dbReference type="Proteomes" id="UP000563524"/>
    </source>
</evidence>
<protein>
    <submittedName>
        <fullName evidence="3">NAD(P)-dependent dehydrogenase (Short-subunit alcohol dehydrogenase family)</fullName>
    </submittedName>
</protein>
<dbReference type="EMBL" id="JACHOB010000004">
    <property type="protein sequence ID" value="MBB4659414.1"/>
    <property type="molecule type" value="Genomic_DNA"/>
</dbReference>
<sequence length="271" mass="28170">MAGRSVIVTGAGGGIGRATALRFARSGDRLVLADTDATSGIALRDEIRAGGGEASFIEAELYKKLDVHNVIADALDAYGSVNVLAHCDNLFFSAPFLETSEEDLDLVLDRNVRACFLLNRAVAKQIIKQASAPSDGGVDTARSGAIVNVVSNEAVTASADHAIFAASQGAVVQLTKAVAMTLSPYGARANAVGAAAIKEELDDVESTTTADRKRIIAATPLARRGEPEEAASAVHFLASEDASFITGQTLFVDGGRLALHTVPDKEGAFRT</sequence>
<gene>
    <name evidence="3" type="ORF">GGQ59_001951</name>
</gene>
<evidence type="ECO:0000256" key="1">
    <source>
        <dbReference type="ARBA" id="ARBA00006484"/>
    </source>
</evidence>
<evidence type="ECO:0000256" key="2">
    <source>
        <dbReference type="ARBA" id="ARBA00023002"/>
    </source>
</evidence>
<dbReference type="CDD" id="cd05233">
    <property type="entry name" value="SDR_c"/>
    <property type="match status" value="1"/>
</dbReference>
<dbReference type="AlphaFoldDB" id="A0A840I5E1"/>
<proteinExistence type="inferred from homology"/>